<comment type="caution">
    <text evidence="3">The sequence shown here is derived from an EMBL/GenBank/DDBJ whole genome shotgun (WGS) entry which is preliminary data.</text>
</comment>
<feature type="chain" id="PRO_5044764296" evidence="2">
    <location>
        <begin position="21"/>
        <end position="375"/>
    </location>
</feature>
<protein>
    <submittedName>
        <fullName evidence="3">Uncharacterized protein</fullName>
    </submittedName>
</protein>
<dbReference type="EMBL" id="JBHFFA010000006">
    <property type="protein sequence ID" value="KAL2622290.1"/>
    <property type="molecule type" value="Genomic_DNA"/>
</dbReference>
<evidence type="ECO:0000256" key="1">
    <source>
        <dbReference type="SAM" id="MobiDB-lite"/>
    </source>
</evidence>
<proteinExistence type="predicted"/>
<evidence type="ECO:0000313" key="3">
    <source>
        <dbReference type="EMBL" id="KAL2622290.1"/>
    </source>
</evidence>
<dbReference type="Proteomes" id="UP001605036">
    <property type="component" value="Unassembled WGS sequence"/>
</dbReference>
<accession>A0ABD1Y6B1</accession>
<feature type="compositionally biased region" description="Basic and acidic residues" evidence="1">
    <location>
        <begin position="323"/>
        <end position="342"/>
    </location>
</feature>
<gene>
    <name evidence="3" type="ORF">R1flu_002495</name>
</gene>
<keyword evidence="2" id="KW-0732">Signal</keyword>
<sequence>MSPFLVLLVVALGLIGLVSFQSLKERKATSALLEQKQSDLGKIESQLQEHVKAVQTKDVALKLVEDERDFLKKKISELERYSESTQESLRSTLKEKEKEVQKISEKHRKISEDHTKILDEVEQLKEQLRQKEGEIVYVRNQLQEYAFSKARESAEQLAKEQSEEQNRESEDAKHAKEEKSRFEENTEIKEAKPVEEKSKVEEMKLPDEAGIGDRSRVKDEEELQELRKESESFAVEKEMEERSKPTGMTIEEMSVQEVEKLTTNPEDKPGVVEQKGESSQEKIDEEQAGRVENEMVTKSEAINDTLQDTNDSLQDEETEEQDLADRRNESDEKDTLETGKGQDEEERQELDTDLMTDLRSEHDESSKQQVDRALE</sequence>
<feature type="compositionally biased region" description="Acidic residues" evidence="1">
    <location>
        <begin position="343"/>
        <end position="354"/>
    </location>
</feature>
<feature type="compositionally biased region" description="Polar residues" evidence="1">
    <location>
        <begin position="300"/>
        <end position="312"/>
    </location>
</feature>
<feature type="signal peptide" evidence="2">
    <location>
        <begin position="1"/>
        <end position="20"/>
    </location>
</feature>
<keyword evidence="4" id="KW-1185">Reference proteome</keyword>
<name>A0ABD1Y6B1_9MARC</name>
<feature type="compositionally biased region" description="Basic and acidic residues" evidence="1">
    <location>
        <begin position="257"/>
        <end position="297"/>
    </location>
</feature>
<reference evidence="3 4" key="1">
    <citation type="submission" date="2024-09" db="EMBL/GenBank/DDBJ databases">
        <title>Chromosome-scale assembly of Riccia fluitans.</title>
        <authorList>
            <person name="Paukszto L."/>
            <person name="Sawicki J."/>
            <person name="Karawczyk K."/>
            <person name="Piernik-Szablinska J."/>
            <person name="Szczecinska M."/>
            <person name="Mazdziarz M."/>
        </authorList>
    </citation>
    <scope>NUCLEOTIDE SEQUENCE [LARGE SCALE GENOMIC DNA]</scope>
    <source>
        <strain evidence="3">Rf_01</strain>
        <tissue evidence="3">Aerial parts of the thallus</tissue>
    </source>
</reference>
<feature type="compositionally biased region" description="Basic and acidic residues" evidence="1">
    <location>
        <begin position="149"/>
        <end position="244"/>
    </location>
</feature>
<evidence type="ECO:0000256" key="2">
    <source>
        <dbReference type="SAM" id="SignalP"/>
    </source>
</evidence>
<feature type="compositionally biased region" description="Basic and acidic residues" evidence="1">
    <location>
        <begin position="356"/>
        <end position="375"/>
    </location>
</feature>
<evidence type="ECO:0000313" key="4">
    <source>
        <dbReference type="Proteomes" id="UP001605036"/>
    </source>
</evidence>
<dbReference type="AlphaFoldDB" id="A0ABD1Y6B1"/>
<organism evidence="3 4">
    <name type="scientific">Riccia fluitans</name>
    <dbReference type="NCBI Taxonomy" id="41844"/>
    <lineage>
        <taxon>Eukaryota</taxon>
        <taxon>Viridiplantae</taxon>
        <taxon>Streptophyta</taxon>
        <taxon>Embryophyta</taxon>
        <taxon>Marchantiophyta</taxon>
        <taxon>Marchantiopsida</taxon>
        <taxon>Marchantiidae</taxon>
        <taxon>Marchantiales</taxon>
        <taxon>Ricciaceae</taxon>
        <taxon>Riccia</taxon>
    </lineage>
</organism>
<feature type="region of interest" description="Disordered" evidence="1">
    <location>
        <begin position="149"/>
        <end position="375"/>
    </location>
</feature>
<feature type="compositionally biased region" description="Acidic residues" evidence="1">
    <location>
        <begin position="313"/>
        <end position="322"/>
    </location>
</feature>